<feature type="transmembrane region" description="Helical" evidence="1">
    <location>
        <begin position="7"/>
        <end position="26"/>
    </location>
</feature>
<dbReference type="EMBL" id="DVHM01000004">
    <property type="protein sequence ID" value="HIR69679.1"/>
    <property type="molecule type" value="Genomic_DNA"/>
</dbReference>
<sequence>MQNLRKFTVIGILFVSVAGTLLHFVYDWSGQNPLVGFFAPVNESTWEHMKLLLFPMLLYGLVAVPKLKSAYPFLPCAYGEGILLGLLLIPTLFYTYSGILGFSVPPVDIAIFYISVIAAFLLCARKAKRAQKKQLTCPKWEERLLILSLLLFFAGFVFFTATPPDLGIFQSKA</sequence>
<accession>A0A9D1JA77</accession>
<keyword evidence="1" id="KW-1133">Transmembrane helix</keyword>
<evidence type="ECO:0000313" key="2">
    <source>
        <dbReference type="EMBL" id="HIR69679.1"/>
    </source>
</evidence>
<organism evidence="2 3">
    <name type="scientific">Candidatus Pullilachnospira gallistercoris</name>
    <dbReference type="NCBI Taxonomy" id="2840911"/>
    <lineage>
        <taxon>Bacteria</taxon>
        <taxon>Bacillati</taxon>
        <taxon>Bacillota</taxon>
        <taxon>Clostridia</taxon>
        <taxon>Lachnospirales</taxon>
        <taxon>Lachnospiraceae</taxon>
        <taxon>Lachnospiraceae incertae sedis</taxon>
        <taxon>Candidatus Pullilachnospira</taxon>
    </lineage>
</organism>
<proteinExistence type="predicted"/>
<feature type="transmembrane region" description="Helical" evidence="1">
    <location>
        <begin position="102"/>
        <end position="123"/>
    </location>
</feature>
<feature type="transmembrane region" description="Helical" evidence="1">
    <location>
        <begin position="144"/>
        <end position="162"/>
    </location>
</feature>
<comment type="caution">
    <text evidence="2">The sequence shown here is derived from an EMBL/GenBank/DDBJ whole genome shotgun (WGS) entry which is preliminary data.</text>
</comment>
<dbReference type="Proteomes" id="UP000823912">
    <property type="component" value="Unassembled WGS sequence"/>
</dbReference>
<evidence type="ECO:0000256" key="1">
    <source>
        <dbReference type="SAM" id="Phobius"/>
    </source>
</evidence>
<protein>
    <submittedName>
        <fullName evidence="2">Uncharacterized protein</fullName>
    </submittedName>
</protein>
<keyword evidence="1" id="KW-0812">Transmembrane</keyword>
<name>A0A9D1JA77_9FIRM</name>
<dbReference type="AlphaFoldDB" id="A0A9D1JA77"/>
<feature type="transmembrane region" description="Helical" evidence="1">
    <location>
        <begin position="76"/>
        <end position="96"/>
    </location>
</feature>
<feature type="transmembrane region" description="Helical" evidence="1">
    <location>
        <begin position="46"/>
        <end position="64"/>
    </location>
</feature>
<reference evidence="2" key="2">
    <citation type="journal article" date="2021" name="PeerJ">
        <title>Extensive microbial diversity within the chicken gut microbiome revealed by metagenomics and culture.</title>
        <authorList>
            <person name="Gilroy R."/>
            <person name="Ravi A."/>
            <person name="Getino M."/>
            <person name="Pursley I."/>
            <person name="Horton D.L."/>
            <person name="Alikhan N.F."/>
            <person name="Baker D."/>
            <person name="Gharbi K."/>
            <person name="Hall N."/>
            <person name="Watson M."/>
            <person name="Adriaenssens E.M."/>
            <person name="Foster-Nyarko E."/>
            <person name="Jarju S."/>
            <person name="Secka A."/>
            <person name="Antonio M."/>
            <person name="Oren A."/>
            <person name="Chaudhuri R.R."/>
            <person name="La Ragione R."/>
            <person name="Hildebrand F."/>
            <person name="Pallen M.J."/>
        </authorList>
    </citation>
    <scope>NUCLEOTIDE SEQUENCE</scope>
    <source>
        <strain evidence="2">ChiSjej5B23-6657</strain>
    </source>
</reference>
<gene>
    <name evidence="2" type="ORF">IAA55_00165</name>
</gene>
<reference evidence="2" key="1">
    <citation type="submission" date="2020-10" db="EMBL/GenBank/DDBJ databases">
        <authorList>
            <person name="Gilroy R."/>
        </authorList>
    </citation>
    <scope>NUCLEOTIDE SEQUENCE</scope>
    <source>
        <strain evidence="2">ChiSjej5B23-6657</strain>
    </source>
</reference>
<keyword evidence="1" id="KW-0472">Membrane</keyword>
<dbReference type="InterPro" id="IPR045407">
    <property type="entry name" value="DUF6512"/>
</dbReference>
<evidence type="ECO:0000313" key="3">
    <source>
        <dbReference type="Proteomes" id="UP000823912"/>
    </source>
</evidence>
<dbReference type="Pfam" id="PF20122">
    <property type="entry name" value="DUF6512"/>
    <property type="match status" value="1"/>
</dbReference>